<dbReference type="AlphaFoldDB" id="A0AAV7L128"/>
<accession>A0AAV7L128</accession>
<protein>
    <submittedName>
        <fullName evidence="2">Uncharacterized protein</fullName>
    </submittedName>
</protein>
<name>A0AAV7L128_PLEWA</name>
<sequence length="92" mass="10378">MRSGGSEEGWAPGPEGVTRETGKRMKNSDMRRTREGNKKKSGTWEDKWVRRPKERSEKKMETGRDGDIGTHGHGVREAEESSVEREKGGMGF</sequence>
<evidence type="ECO:0000313" key="3">
    <source>
        <dbReference type="Proteomes" id="UP001066276"/>
    </source>
</evidence>
<organism evidence="2 3">
    <name type="scientific">Pleurodeles waltl</name>
    <name type="common">Iberian ribbed newt</name>
    <dbReference type="NCBI Taxonomy" id="8319"/>
    <lineage>
        <taxon>Eukaryota</taxon>
        <taxon>Metazoa</taxon>
        <taxon>Chordata</taxon>
        <taxon>Craniata</taxon>
        <taxon>Vertebrata</taxon>
        <taxon>Euteleostomi</taxon>
        <taxon>Amphibia</taxon>
        <taxon>Batrachia</taxon>
        <taxon>Caudata</taxon>
        <taxon>Salamandroidea</taxon>
        <taxon>Salamandridae</taxon>
        <taxon>Pleurodelinae</taxon>
        <taxon>Pleurodeles</taxon>
    </lineage>
</organism>
<dbReference type="EMBL" id="JANPWB010000016">
    <property type="protein sequence ID" value="KAJ1084712.1"/>
    <property type="molecule type" value="Genomic_DNA"/>
</dbReference>
<reference evidence="2" key="1">
    <citation type="journal article" date="2022" name="bioRxiv">
        <title>Sequencing and chromosome-scale assembly of the giantPleurodeles waltlgenome.</title>
        <authorList>
            <person name="Brown T."/>
            <person name="Elewa A."/>
            <person name="Iarovenko S."/>
            <person name="Subramanian E."/>
            <person name="Araus A.J."/>
            <person name="Petzold A."/>
            <person name="Susuki M."/>
            <person name="Suzuki K.-i.T."/>
            <person name="Hayashi T."/>
            <person name="Toyoda A."/>
            <person name="Oliveira C."/>
            <person name="Osipova E."/>
            <person name="Leigh N.D."/>
            <person name="Simon A."/>
            <person name="Yun M.H."/>
        </authorList>
    </citation>
    <scope>NUCLEOTIDE SEQUENCE</scope>
    <source>
        <strain evidence="2">20211129_DDA</strain>
        <tissue evidence="2">Liver</tissue>
    </source>
</reference>
<evidence type="ECO:0000313" key="2">
    <source>
        <dbReference type="EMBL" id="KAJ1084712.1"/>
    </source>
</evidence>
<proteinExistence type="predicted"/>
<feature type="region of interest" description="Disordered" evidence="1">
    <location>
        <begin position="1"/>
        <end position="92"/>
    </location>
</feature>
<keyword evidence="3" id="KW-1185">Reference proteome</keyword>
<feature type="compositionally biased region" description="Basic and acidic residues" evidence="1">
    <location>
        <begin position="17"/>
        <end position="92"/>
    </location>
</feature>
<gene>
    <name evidence="2" type="ORF">NDU88_004858</name>
</gene>
<evidence type="ECO:0000256" key="1">
    <source>
        <dbReference type="SAM" id="MobiDB-lite"/>
    </source>
</evidence>
<dbReference type="Proteomes" id="UP001066276">
    <property type="component" value="Chromosome 12"/>
</dbReference>
<comment type="caution">
    <text evidence="2">The sequence shown here is derived from an EMBL/GenBank/DDBJ whole genome shotgun (WGS) entry which is preliminary data.</text>
</comment>